<dbReference type="KEGG" id="rsin:B6N60_05064"/>
<gene>
    <name evidence="1" type="ORF">B6N60_05064</name>
</gene>
<protein>
    <submittedName>
        <fullName evidence="1">Uncharacterized protein</fullName>
    </submittedName>
</protein>
<evidence type="ECO:0000313" key="2">
    <source>
        <dbReference type="Proteomes" id="UP000683511"/>
    </source>
</evidence>
<dbReference type="RefSeq" id="WP_190602086.1">
    <property type="nucleotide sequence ID" value="NZ_CP021056.1"/>
</dbReference>
<sequence>MSAGSKNLQNLHVKTRLLLALWDLGGVQQEVKKGQISKRIVAKGEKIGDYQRIFEELEKEGVIAISKTGYTLTSPTGLEVLGASLGNEEFKFDKNVGAWIGNSLLRWLRQTEILVTASAASGNGTKPGLISSYEEFKNVALKVYEKLNYEYNFNHLVPIYRLRRTIGERVNRTNFNDWLLEMQADDIFQLQGGSIEDSAPDKIEDSVTTELDGLRCYAKLLNV</sequence>
<proteinExistence type="predicted"/>
<keyword evidence="2" id="KW-1185">Reference proteome</keyword>
<accession>A0A975TDW8</accession>
<dbReference type="EMBL" id="CP021056">
    <property type="protein sequence ID" value="QXE26333.1"/>
    <property type="molecule type" value="Genomic_DNA"/>
</dbReference>
<dbReference type="AlphaFoldDB" id="A0A975TDW8"/>
<organism evidence="1 2">
    <name type="scientific">Richelia sinica FACHB-800</name>
    <dbReference type="NCBI Taxonomy" id="1357546"/>
    <lineage>
        <taxon>Bacteria</taxon>
        <taxon>Bacillati</taxon>
        <taxon>Cyanobacteriota</taxon>
        <taxon>Cyanophyceae</taxon>
        <taxon>Nostocales</taxon>
        <taxon>Nostocaceae</taxon>
        <taxon>Richelia</taxon>
    </lineage>
</organism>
<dbReference type="Proteomes" id="UP000683511">
    <property type="component" value="Chromosome"/>
</dbReference>
<name>A0A975TDW8_9NOST</name>
<reference evidence="1" key="1">
    <citation type="submission" date="2017-04" db="EMBL/GenBank/DDBJ databases">
        <title>Genome deletions in a multicellular cyanobacterial endosymbiont for morphological adaptation in marine diatoms.</title>
        <authorList>
            <person name="Wang Y."/>
            <person name="Gao H."/>
            <person name="Li R."/>
            <person name="Xu X."/>
        </authorList>
    </citation>
    <scope>NUCLEOTIDE SEQUENCE</scope>
    <source>
        <strain evidence="1">FACHB 800</strain>
    </source>
</reference>
<evidence type="ECO:0000313" key="1">
    <source>
        <dbReference type="EMBL" id="QXE26333.1"/>
    </source>
</evidence>